<keyword evidence="2" id="KW-1185">Reference proteome</keyword>
<dbReference type="Proteomes" id="UP000018721">
    <property type="component" value="Unassembled WGS sequence"/>
</dbReference>
<evidence type="ECO:0000313" key="1">
    <source>
        <dbReference type="EMBL" id="ETI49473.1"/>
    </source>
</evidence>
<organism evidence="1 2">
    <name type="scientific">Phytophthora nicotianae P1569</name>
    <dbReference type="NCBI Taxonomy" id="1317065"/>
    <lineage>
        <taxon>Eukaryota</taxon>
        <taxon>Sar</taxon>
        <taxon>Stramenopiles</taxon>
        <taxon>Oomycota</taxon>
        <taxon>Peronosporomycetes</taxon>
        <taxon>Peronosporales</taxon>
        <taxon>Peronosporaceae</taxon>
        <taxon>Phytophthora</taxon>
    </lineage>
</organism>
<name>V9FFC1_PHYNI</name>
<dbReference type="AlphaFoldDB" id="V9FFC1"/>
<dbReference type="HOGENOM" id="CLU_3393226_0_0_1"/>
<sequence length="32" mass="3803">MEFTHGTNNLGYHLDAKVVLCQFHAITYWKKH</sequence>
<proteinExistence type="predicted"/>
<accession>V9FFC1</accession>
<evidence type="ECO:0008006" key="3">
    <source>
        <dbReference type="Google" id="ProtNLM"/>
    </source>
</evidence>
<reference evidence="1 2" key="1">
    <citation type="submission" date="2013-11" db="EMBL/GenBank/DDBJ databases">
        <title>The Genome Sequence of Phytophthora parasitica P1569.</title>
        <authorList>
            <consortium name="The Broad Institute Genomics Platform"/>
            <person name="Russ C."/>
            <person name="Tyler B."/>
            <person name="Panabieres F."/>
            <person name="Shan W."/>
            <person name="Tripathy S."/>
            <person name="Grunwald N."/>
            <person name="Machado M."/>
            <person name="Johnson C.S."/>
            <person name="Arredondo F."/>
            <person name="Hong C."/>
            <person name="Coffey M."/>
            <person name="Young S.K."/>
            <person name="Zeng Q."/>
            <person name="Gargeya S."/>
            <person name="Fitzgerald M."/>
            <person name="Abouelleil A."/>
            <person name="Alvarado L."/>
            <person name="Chapman S.B."/>
            <person name="Gainer-Dewar J."/>
            <person name="Goldberg J."/>
            <person name="Griggs A."/>
            <person name="Gujja S."/>
            <person name="Hansen M."/>
            <person name="Howarth C."/>
            <person name="Imamovic A."/>
            <person name="Ireland A."/>
            <person name="Larimer J."/>
            <person name="McCowan C."/>
            <person name="Murphy C."/>
            <person name="Pearson M."/>
            <person name="Poon T.W."/>
            <person name="Priest M."/>
            <person name="Roberts A."/>
            <person name="Saif S."/>
            <person name="Shea T."/>
            <person name="Sykes S."/>
            <person name="Wortman J."/>
            <person name="Nusbaum C."/>
            <person name="Birren B."/>
        </authorList>
    </citation>
    <scope>NUCLEOTIDE SEQUENCE [LARGE SCALE GENOMIC DNA]</scope>
    <source>
        <strain evidence="1 2">P1569</strain>
    </source>
</reference>
<dbReference type="EMBL" id="ANIZ01001102">
    <property type="protein sequence ID" value="ETI49473.1"/>
    <property type="molecule type" value="Genomic_DNA"/>
</dbReference>
<comment type="caution">
    <text evidence="1">The sequence shown here is derived from an EMBL/GenBank/DDBJ whole genome shotgun (WGS) entry which is preliminary data.</text>
</comment>
<evidence type="ECO:0000313" key="2">
    <source>
        <dbReference type="Proteomes" id="UP000018721"/>
    </source>
</evidence>
<protein>
    <recommendedName>
        <fullName evidence="3">MULE transposase domain-containing protein</fullName>
    </recommendedName>
</protein>
<gene>
    <name evidence="1" type="ORF">F443_06686</name>
</gene>